<protein>
    <submittedName>
        <fullName evidence="2">Uncharacterized protein</fullName>
    </submittedName>
</protein>
<proteinExistence type="predicted"/>
<evidence type="ECO:0000313" key="5">
    <source>
        <dbReference type="Proteomes" id="UP000050164"/>
    </source>
</evidence>
<sequence>MRASANMSHNHFRDSGEPKNNSFLTSRGMSNSSQNALGGTTIALHNDRIVRGK</sequence>
<feature type="region of interest" description="Disordered" evidence="1">
    <location>
        <begin position="1"/>
        <end position="53"/>
    </location>
</feature>
<evidence type="ECO:0000313" key="2">
    <source>
        <dbReference type="EMBL" id="CKS45881.1"/>
    </source>
</evidence>
<evidence type="ECO:0000256" key="1">
    <source>
        <dbReference type="SAM" id="MobiDB-lite"/>
    </source>
</evidence>
<dbReference type="EMBL" id="CNFT01000855">
    <property type="protein sequence ID" value="CKS45881.1"/>
    <property type="molecule type" value="Genomic_DNA"/>
</dbReference>
<feature type="compositionally biased region" description="Polar residues" evidence="1">
    <location>
        <begin position="18"/>
        <end position="38"/>
    </location>
</feature>
<name>A0A655AD56_MYCTX</name>
<evidence type="ECO:0000313" key="3">
    <source>
        <dbReference type="EMBL" id="CNW95005.1"/>
    </source>
</evidence>
<organism evidence="2 5">
    <name type="scientific">Mycobacterium tuberculosis</name>
    <dbReference type="NCBI Taxonomy" id="1773"/>
    <lineage>
        <taxon>Bacteria</taxon>
        <taxon>Bacillati</taxon>
        <taxon>Actinomycetota</taxon>
        <taxon>Actinomycetes</taxon>
        <taxon>Mycobacteriales</taxon>
        <taxon>Mycobacteriaceae</taxon>
        <taxon>Mycobacterium</taxon>
        <taxon>Mycobacterium tuberculosis complex</taxon>
    </lineage>
</organism>
<gene>
    <name evidence="3" type="ORF">ERS007661_04373</name>
    <name evidence="2" type="ORF">ERS027659_03130</name>
</gene>
<accession>A0A655AD56</accession>
<dbReference type="AlphaFoldDB" id="A0A655AD56"/>
<reference evidence="4 5" key="1">
    <citation type="submission" date="2015-03" db="EMBL/GenBank/DDBJ databases">
        <authorList>
            <consortium name="Pathogen Informatics"/>
        </authorList>
    </citation>
    <scope>NUCLEOTIDE SEQUENCE [LARGE SCALE GENOMIC DNA]</scope>
    <source>
        <strain evidence="2 5">Bir 185</strain>
        <strain evidence="3 4">D00501624</strain>
    </source>
</reference>
<evidence type="ECO:0000313" key="4">
    <source>
        <dbReference type="Proteomes" id="UP000039217"/>
    </source>
</evidence>
<dbReference type="Proteomes" id="UP000050164">
    <property type="component" value="Unassembled WGS sequence"/>
</dbReference>
<dbReference type="EMBL" id="CQQC01002547">
    <property type="protein sequence ID" value="CNW95005.1"/>
    <property type="molecule type" value="Genomic_DNA"/>
</dbReference>
<dbReference type="Proteomes" id="UP000039217">
    <property type="component" value="Unassembled WGS sequence"/>
</dbReference>